<gene>
    <name evidence="9" type="ORF">J2Z35_001337</name>
</gene>
<evidence type="ECO:0000256" key="6">
    <source>
        <dbReference type="ARBA" id="ARBA00023136"/>
    </source>
</evidence>
<feature type="domain" description="EamA" evidence="8">
    <location>
        <begin position="13"/>
        <end position="153"/>
    </location>
</feature>
<feature type="transmembrane region" description="Helical" evidence="7">
    <location>
        <begin position="282"/>
        <end position="301"/>
    </location>
</feature>
<keyword evidence="6 7" id="KW-0472">Membrane</keyword>
<feature type="transmembrane region" description="Helical" evidence="7">
    <location>
        <begin position="47"/>
        <end position="68"/>
    </location>
</feature>
<feature type="transmembrane region" description="Helical" evidence="7">
    <location>
        <begin position="80"/>
        <end position="100"/>
    </location>
</feature>
<evidence type="ECO:0000259" key="8">
    <source>
        <dbReference type="Pfam" id="PF00892"/>
    </source>
</evidence>
<feature type="transmembrane region" description="Helical" evidence="7">
    <location>
        <begin position="168"/>
        <end position="187"/>
    </location>
</feature>
<feature type="transmembrane region" description="Helical" evidence="7">
    <location>
        <begin position="139"/>
        <end position="156"/>
    </location>
</feature>
<protein>
    <submittedName>
        <fullName evidence="9">Drug/metabolite transporter (DMT)-like permease</fullName>
    </submittedName>
</protein>
<evidence type="ECO:0000313" key="10">
    <source>
        <dbReference type="Proteomes" id="UP001314903"/>
    </source>
</evidence>
<feature type="transmembrane region" description="Helical" evidence="7">
    <location>
        <begin position="112"/>
        <end position="130"/>
    </location>
</feature>
<feature type="transmembrane region" description="Helical" evidence="7">
    <location>
        <begin position="194"/>
        <end position="214"/>
    </location>
</feature>
<proteinExistence type="inferred from homology"/>
<organism evidence="9 10">
    <name type="scientific">Acetoanaerobium pronyense</name>
    <dbReference type="NCBI Taxonomy" id="1482736"/>
    <lineage>
        <taxon>Bacteria</taxon>
        <taxon>Bacillati</taxon>
        <taxon>Bacillota</taxon>
        <taxon>Clostridia</taxon>
        <taxon>Peptostreptococcales</taxon>
        <taxon>Filifactoraceae</taxon>
        <taxon>Acetoanaerobium</taxon>
    </lineage>
</organism>
<keyword evidence="4 7" id="KW-0812">Transmembrane</keyword>
<dbReference type="InterPro" id="IPR037185">
    <property type="entry name" value="EmrE-like"/>
</dbReference>
<comment type="subcellular location">
    <subcellularLocation>
        <location evidence="1">Cell membrane</location>
        <topology evidence="1">Multi-pass membrane protein</topology>
    </subcellularLocation>
</comment>
<accession>A0ABS4KJM1</accession>
<evidence type="ECO:0000313" key="9">
    <source>
        <dbReference type="EMBL" id="MBP2027540.1"/>
    </source>
</evidence>
<feature type="transmembrane region" description="Helical" evidence="7">
    <location>
        <begin position="9"/>
        <end position="27"/>
    </location>
</feature>
<keyword evidence="3" id="KW-1003">Cell membrane</keyword>
<feature type="transmembrane region" description="Helical" evidence="7">
    <location>
        <begin position="226"/>
        <end position="247"/>
    </location>
</feature>
<dbReference type="Pfam" id="PF00892">
    <property type="entry name" value="EamA"/>
    <property type="match status" value="2"/>
</dbReference>
<evidence type="ECO:0000256" key="7">
    <source>
        <dbReference type="SAM" id="Phobius"/>
    </source>
</evidence>
<feature type="transmembrane region" description="Helical" evidence="7">
    <location>
        <begin position="259"/>
        <end position="276"/>
    </location>
</feature>
<dbReference type="SUPFAM" id="SSF103481">
    <property type="entry name" value="Multidrug resistance efflux transporter EmrE"/>
    <property type="match status" value="2"/>
</dbReference>
<reference evidence="9 10" key="1">
    <citation type="submission" date="2021-03" db="EMBL/GenBank/DDBJ databases">
        <title>Genomic Encyclopedia of Type Strains, Phase IV (KMG-IV): sequencing the most valuable type-strain genomes for metagenomic binning, comparative biology and taxonomic classification.</title>
        <authorList>
            <person name="Goeker M."/>
        </authorList>
    </citation>
    <scope>NUCLEOTIDE SEQUENCE [LARGE SCALE GENOMIC DNA]</scope>
    <source>
        <strain evidence="9 10">DSM 27512</strain>
    </source>
</reference>
<sequence>MEKFLTKKINVFFLSICAMFLWGSAFPVLKLSYELLQIESFEVYPKIYFAGIRFFWASILVFLISRFIFNVKISLKREDLIPIVVLGFLQTAVQYFFFYVGVGNTSGIKSSILQSSGAFFIVIFSHFIFIDDKMSRQKIISMFFGFLGIIVININSDFDLAFNITGEGFLLISAIISAIATIIVRKIAKSINPLMLTGSQMLVGSLILLGIGRYGSNGRSLRFEGAALYLLIYAIFISAVAFLIWYMLLTYNKPGEISLYRFFIPVFGTILSAIFLPEDKFTIETIMGLLLVVTGMIVLNYKNINLKGEKQCQQRG</sequence>
<name>A0ABS4KJM1_9FIRM</name>
<evidence type="ECO:0000256" key="4">
    <source>
        <dbReference type="ARBA" id="ARBA00022692"/>
    </source>
</evidence>
<keyword evidence="5 7" id="KW-1133">Transmembrane helix</keyword>
<evidence type="ECO:0000256" key="2">
    <source>
        <dbReference type="ARBA" id="ARBA00007362"/>
    </source>
</evidence>
<evidence type="ECO:0000256" key="5">
    <source>
        <dbReference type="ARBA" id="ARBA00022989"/>
    </source>
</evidence>
<keyword evidence="10" id="KW-1185">Reference proteome</keyword>
<dbReference type="Proteomes" id="UP001314903">
    <property type="component" value="Unassembled WGS sequence"/>
</dbReference>
<dbReference type="PANTHER" id="PTHR32322:SF18">
    <property type="entry name" value="S-ADENOSYLMETHIONINE_S-ADENOSYLHOMOCYSTEINE TRANSPORTER"/>
    <property type="match status" value="1"/>
</dbReference>
<evidence type="ECO:0000256" key="3">
    <source>
        <dbReference type="ARBA" id="ARBA00022475"/>
    </source>
</evidence>
<comment type="caution">
    <text evidence="9">The sequence shown here is derived from an EMBL/GenBank/DDBJ whole genome shotgun (WGS) entry which is preliminary data.</text>
</comment>
<dbReference type="InterPro" id="IPR000620">
    <property type="entry name" value="EamA_dom"/>
</dbReference>
<dbReference type="RefSeq" id="WP_209660598.1">
    <property type="nucleotide sequence ID" value="NZ_JAGGLI010000012.1"/>
</dbReference>
<feature type="domain" description="EamA" evidence="8">
    <location>
        <begin position="166"/>
        <end position="300"/>
    </location>
</feature>
<dbReference type="EMBL" id="JAGGLI010000012">
    <property type="protein sequence ID" value="MBP2027540.1"/>
    <property type="molecule type" value="Genomic_DNA"/>
</dbReference>
<evidence type="ECO:0000256" key="1">
    <source>
        <dbReference type="ARBA" id="ARBA00004651"/>
    </source>
</evidence>
<dbReference type="InterPro" id="IPR050638">
    <property type="entry name" value="AA-Vitamin_Transporters"/>
</dbReference>
<comment type="similarity">
    <text evidence="2">Belongs to the EamA transporter family.</text>
</comment>
<dbReference type="PANTHER" id="PTHR32322">
    <property type="entry name" value="INNER MEMBRANE TRANSPORTER"/>
    <property type="match status" value="1"/>
</dbReference>